<dbReference type="SMART" id="SM00493">
    <property type="entry name" value="TOPRIM"/>
    <property type="match status" value="1"/>
</dbReference>
<gene>
    <name evidence="2" type="ORF">O1D97_16680</name>
</gene>
<evidence type="ECO:0000313" key="3">
    <source>
        <dbReference type="Proteomes" id="UP001149719"/>
    </source>
</evidence>
<dbReference type="CDD" id="cd03362">
    <property type="entry name" value="TOPRIM_TopoIA_TopoIII"/>
    <property type="match status" value="1"/>
</dbReference>
<proteinExistence type="predicted"/>
<dbReference type="InterPro" id="IPR023405">
    <property type="entry name" value="Topo_IA_core_domain"/>
</dbReference>
<evidence type="ECO:0000313" key="2">
    <source>
        <dbReference type="EMBL" id="MCZ2723202.1"/>
    </source>
</evidence>
<dbReference type="SUPFAM" id="SSF56712">
    <property type="entry name" value="Prokaryotic type I DNA topoisomerase"/>
    <property type="match status" value="1"/>
</dbReference>
<dbReference type="EMBL" id="JAPUBN010000020">
    <property type="protein sequence ID" value="MCZ2723202.1"/>
    <property type="molecule type" value="Genomic_DNA"/>
</dbReference>
<dbReference type="InterPro" id="IPR000380">
    <property type="entry name" value="Topo_IA"/>
</dbReference>
<protein>
    <submittedName>
        <fullName evidence="2">Toprim domain-containing protein</fullName>
    </submittedName>
</protein>
<reference evidence="2" key="1">
    <citation type="submission" date="2022-12" db="EMBL/GenBank/DDBJ databases">
        <title>Marinomonas 15G1-11 sp. nov, isolated from marine algae.</title>
        <authorList>
            <person name="Butt M."/>
            <person name="Choi D.G."/>
            <person name="Kim J.M."/>
            <person name="Lee J.K."/>
            <person name="Baek J.H."/>
            <person name="Jeon C.O."/>
        </authorList>
    </citation>
    <scope>NUCLEOTIDE SEQUENCE</scope>
    <source>
        <strain evidence="2">15G1-11</strain>
    </source>
</reference>
<keyword evidence="3" id="KW-1185">Reference proteome</keyword>
<dbReference type="PROSITE" id="PS50880">
    <property type="entry name" value="TOPRIM"/>
    <property type="match status" value="1"/>
</dbReference>
<organism evidence="2 3">
    <name type="scientific">Marinomonas phaeophyticola</name>
    <dbReference type="NCBI Taxonomy" id="3004091"/>
    <lineage>
        <taxon>Bacteria</taxon>
        <taxon>Pseudomonadati</taxon>
        <taxon>Pseudomonadota</taxon>
        <taxon>Gammaproteobacteria</taxon>
        <taxon>Oceanospirillales</taxon>
        <taxon>Oceanospirillaceae</taxon>
        <taxon>Marinomonas</taxon>
    </lineage>
</organism>
<dbReference type="PANTHER" id="PTHR11390:SF21">
    <property type="entry name" value="DNA TOPOISOMERASE 3-ALPHA"/>
    <property type="match status" value="1"/>
</dbReference>
<dbReference type="Pfam" id="PF01751">
    <property type="entry name" value="Toprim"/>
    <property type="match status" value="1"/>
</dbReference>
<dbReference type="Proteomes" id="UP001149719">
    <property type="component" value="Unassembled WGS sequence"/>
</dbReference>
<dbReference type="InterPro" id="IPR006171">
    <property type="entry name" value="TOPRIM_dom"/>
</dbReference>
<name>A0ABT4JXU5_9GAMM</name>
<evidence type="ECO:0000259" key="1">
    <source>
        <dbReference type="PROSITE" id="PS50880"/>
    </source>
</evidence>
<feature type="domain" description="Toprim" evidence="1">
    <location>
        <begin position="1"/>
        <end position="132"/>
    </location>
</feature>
<accession>A0ABT4JXU5</accession>
<dbReference type="Gene3D" id="3.40.50.140">
    <property type="match status" value="1"/>
</dbReference>
<dbReference type="InterPro" id="IPR034144">
    <property type="entry name" value="TOPRIM_TopoIII"/>
</dbReference>
<comment type="caution">
    <text evidence="2">The sequence shown here is derived from an EMBL/GenBank/DDBJ whole genome shotgun (WGS) entry which is preliminary data.</text>
</comment>
<dbReference type="RefSeq" id="WP_269127295.1">
    <property type="nucleotide sequence ID" value="NZ_JAPUBN010000020.1"/>
</dbReference>
<sequence>MILYIAEKPSVGRAVADVLPRPHQKGDGYIKLANGDIVTWCIGHLLEQAEPEAYNSDYKKWRKEDLPIIPEKWKHQVKPQTKKQFSVVKKLIKEADTLVNMGDPDRVGQILVDEVINYVGVSKKSSSQQSAV</sequence>
<dbReference type="PANTHER" id="PTHR11390">
    <property type="entry name" value="PROKARYOTIC DNA TOPOISOMERASE"/>
    <property type="match status" value="1"/>
</dbReference>